<dbReference type="EMBL" id="JAWQEG010004798">
    <property type="protein sequence ID" value="KAK3860182.1"/>
    <property type="molecule type" value="Genomic_DNA"/>
</dbReference>
<comment type="similarity">
    <text evidence="1">Belongs to the TRAFAC class TrmE-Era-EngA-EngB-Septin-like GTPase superfamily. AIG1/Toc34/Toc159-like paraseptin GTPase family. IAN subfamily.</text>
</comment>
<gene>
    <name evidence="5" type="ORF">Pcinc_033754</name>
</gene>
<dbReference type="AlphaFoldDB" id="A0AAE1JY28"/>
<dbReference type="CDD" id="cd00882">
    <property type="entry name" value="Ras_like_GTPase"/>
    <property type="match status" value="1"/>
</dbReference>
<dbReference type="InterPro" id="IPR006703">
    <property type="entry name" value="G_AIG1"/>
</dbReference>
<feature type="region of interest" description="Disordered" evidence="3">
    <location>
        <begin position="220"/>
        <end position="247"/>
    </location>
</feature>
<evidence type="ECO:0000259" key="4">
    <source>
        <dbReference type="SMART" id="SM00382"/>
    </source>
</evidence>
<reference evidence="5" key="1">
    <citation type="submission" date="2023-10" db="EMBL/GenBank/DDBJ databases">
        <title>Genome assemblies of two species of porcelain crab, Petrolisthes cinctipes and Petrolisthes manimaculis (Anomura: Porcellanidae).</title>
        <authorList>
            <person name="Angst P."/>
        </authorList>
    </citation>
    <scope>NUCLEOTIDE SEQUENCE</scope>
    <source>
        <strain evidence="5">PB745_01</strain>
        <tissue evidence="5">Gill</tissue>
    </source>
</reference>
<evidence type="ECO:0000313" key="6">
    <source>
        <dbReference type="Proteomes" id="UP001286313"/>
    </source>
</evidence>
<proteinExistence type="inferred from homology"/>
<dbReference type="InterPro" id="IPR003593">
    <property type="entry name" value="AAA+_ATPase"/>
</dbReference>
<dbReference type="PANTHER" id="PTHR32046:SF11">
    <property type="entry name" value="IMMUNE-ASSOCIATED NUCLEOTIDE-BINDING PROTEIN 10-LIKE"/>
    <property type="match status" value="1"/>
</dbReference>
<dbReference type="Proteomes" id="UP001286313">
    <property type="component" value="Unassembled WGS sequence"/>
</dbReference>
<organism evidence="5 6">
    <name type="scientific">Petrolisthes cinctipes</name>
    <name type="common">Flat porcelain crab</name>
    <dbReference type="NCBI Taxonomy" id="88211"/>
    <lineage>
        <taxon>Eukaryota</taxon>
        <taxon>Metazoa</taxon>
        <taxon>Ecdysozoa</taxon>
        <taxon>Arthropoda</taxon>
        <taxon>Crustacea</taxon>
        <taxon>Multicrustacea</taxon>
        <taxon>Malacostraca</taxon>
        <taxon>Eumalacostraca</taxon>
        <taxon>Eucarida</taxon>
        <taxon>Decapoda</taxon>
        <taxon>Pleocyemata</taxon>
        <taxon>Anomura</taxon>
        <taxon>Galatheoidea</taxon>
        <taxon>Porcellanidae</taxon>
        <taxon>Petrolisthes</taxon>
    </lineage>
</organism>
<keyword evidence="6" id="KW-1185">Reference proteome</keyword>
<evidence type="ECO:0000313" key="5">
    <source>
        <dbReference type="EMBL" id="KAK3860182.1"/>
    </source>
</evidence>
<sequence>MLYKSSSTVSCPLPSLAGSVTGVGPMENSRSLNTSQHQHIHTTTQTPPNVTTAMLNTSCHVSQMTTEKDTIHTNGTTVYNMENNCLHTSNHQHIHSSTQTHSRGDNSYGNKQNNYGQDITPFRREKYREDYQCIQIKEKINNADLDQECPVSQNQIKGELGAGLQDIQESIGESSVNSSPQSTIINQQCKLETDDGLPTEMTHKQLSGYSTRSLKKKIHDDSVGKLPSGNITDMKLNRTSDGSDSVDTDKYRMVVDVTSTSDHGTTQITKEKDTIHPNGTNVSQITKEKDTIHPIGTSITCPVSQQSETNHIKEDGLTLHTMSNNSHICDLSSSLLQPIEEGEICGMTRKYYGTKSVQKEKVIILLGAAGCGKTTLVNFIANYFQGNKKANGELIHVARCCNNIESITKIITAYTFCNDKEHTPITIIDTPGLNDSSGAEIRDHVLSLKTFLANIVSHNIEIHTIGFVAQAHLVRLTSSERLVMDYISTVFGETCGDHIITFVTFSDNQENPPIVEAMNNYGVNCKLFLKFNNSVLTIKKGDDVDELDRAYWRIGHKSWKKCMKALEEQLPLSIHTMETLQNNVYVSQVFESVERDLKSELKVFITYTENSQLMKPEAIKVCESVWKLVTIVSHFSSNHSSNTHLVDTLIHYAEEVCYDVGANENKCIIMLSLAPSRELVKTGIAILKSMAPVYTKSLEVNKNRVQKNGIFLYCYNCGQDHRVQRIQSKKKLALITYRYRFSSRRLTQGPHSPRQSSRFSLSLTGWLWLGEEVVYPSSLLTRYFQTCQSSWCTTIPVCLDFIDQYHKLERSPVYHSLRTPLEPH</sequence>
<dbReference type="GO" id="GO:0005525">
    <property type="term" value="F:GTP binding"/>
    <property type="evidence" value="ECO:0007669"/>
    <property type="project" value="InterPro"/>
</dbReference>
<dbReference type="InterPro" id="IPR027417">
    <property type="entry name" value="P-loop_NTPase"/>
</dbReference>
<name>A0AAE1JY28_PETCI</name>
<keyword evidence="2" id="KW-0547">Nucleotide-binding</keyword>
<feature type="compositionally biased region" description="Low complexity" evidence="3">
    <location>
        <begin position="92"/>
        <end position="101"/>
    </location>
</feature>
<dbReference type="SUPFAM" id="SSF52540">
    <property type="entry name" value="P-loop containing nucleoside triphosphate hydrolases"/>
    <property type="match status" value="1"/>
</dbReference>
<feature type="region of interest" description="Disordered" evidence="3">
    <location>
        <begin position="92"/>
        <end position="117"/>
    </location>
</feature>
<evidence type="ECO:0000256" key="3">
    <source>
        <dbReference type="SAM" id="MobiDB-lite"/>
    </source>
</evidence>
<dbReference type="Gene3D" id="3.40.50.300">
    <property type="entry name" value="P-loop containing nucleotide triphosphate hydrolases"/>
    <property type="match status" value="1"/>
</dbReference>
<evidence type="ECO:0000256" key="2">
    <source>
        <dbReference type="ARBA" id="ARBA00022741"/>
    </source>
</evidence>
<dbReference type="Pfam" id="PF04548">
    <property type="entry name" value="AIG1"/>
    <property type="match status" value="1"/>
</dbReference>
<feature type="domain" description="AAA+ ATPase" evidence="4">
    <location>
        <begin position="359"/>
        <end position="488"/>
    </location>
</feature>
<evidence type="ECO:0000256" key="1">
    <source>
        <dbReference type="ARBA" id="ARBA00008535"/>
    </source>
</evidence>
<accession>A0AAE1JY28</accession>
<comment type="caution">
    <text evidence="5">The sequence shown here is derived from an EMBL/GenBank/DDBJ whole genome shotgun (WGS) entry which is preliminary data.</text>
</comment>
<protein>
    <recommendedName>
        <fullName evidence="4">AAA+ ATPase domain-containing protein</fullName>
    </recommendedName>
</protein>
<feature type="compositionally biased region" description="Polar residues" evidence="3">
    <location>
        <begin position="105"/>
        <end position="117"/>
    </location>
</feature>
<dbReference type="SMART" id="SM00382">
    <property type="entry name" value="AAA"/>
    <property type="match status" value="1"/>
</dbReference>
<dbReference type="PANTHER" id="PTHR32046">
    <property type="entry name" value="G DOMAIN-CONTAINING PROTEIN"/>
    <property type="match status" value="1"/>
</dbReference>